<keyword evidence="1" id="KW-1133">Transmembrane helix</keyword>
<reference evidence="2" key="1">
    <citation type="submission" date="2021-05" db="EMBL/GenBank/DDBJ databases">
        <authorList>
            <person name="Alioto T."/>
            <person name="Alioto T."/>
            <person name="Gomez Garrido J."/>
        </authorList>
    </citation>
    <scope>NUCLEOTIDE SEQUENCE</scope>
</reference>
<protein>
    <submittedName>
        <fullName evidence="2">Uncharacterized protein</fullName>
    </submittedName>
</protein>
<accession>A0A8D8MBW9</accession>
<evidence type="ECO:0000256" key="1">
    <source>
        <dbReference type="SAM" id="Phobius"/>
    </source>
</evidence>
<proteinExistence type="predicted"/>
<sequence length="123" mass="14531">MRSLSKQEYYLVWLMCLNHRGLWWDFAIHFLYSPAIEHYPDYYHYYSAHSTYLLREFGKSTSEHISLLGQELSRQSSCLLLSLLISLSILLSFLSLLLPLLALLNLDILVRVLCIELWLLYCN</sequence>
<feature type="transmembrane region" description="Helical" evidence="1">
    <location>
        <begin position="78"/>
        <end position="97"/>
    </location>
</feature>
<organism evidence="2">
    <name type="scientific">Cacopsylla melanoneura</name>
    <dbReference type="NCBI Taxonomy" id="428564"/>
    <lineage>
        <taxon>Eukaryota</taxon>
        <taxon>Metazoa</taxon>
        <taxon>Ecdysozoa</taxon>
        <taxon>Arthropoda</taxon>
        <taxon>Hexapoda</taxon>
        <taxon>Insecta</taxon>
        <taxon>Pterygota</taxon>
        <taxon>Neoptera</taxon>
        <taxon>Paraneoptera</taxon>
        <taxon>Hemiptera</taxon>
        <taxon>Sternorrhyncha</taxon>
        <taxon>Psylloidea</taxon>
        <taxon>Psyllidae</taxon>
        <taxon>Psyllinae</taxon>
        <taxon>Cacopsylla</taxon>
    </lineage>
</organism>
<evidence type="ECO:0000313" key="2">
    <source>
        <dbReference type="EMBL" id="CAG6621573.1"/>
    </source>
</evidence>
<dbReference type="AlphaFoldDB" id="A0A8D8MBW9"/>
<dbReference type="EMBL" id="HBUF01050487">
    <property type="protein sequence ID" value="CAG6621573.1"/>
    <property type="molecule type" value="Transcribed_RNA"/>
</dbReference>
<keyword evidence="1" id="KW-0472">Membrane</keyword>
<keyword evidence="1" id="KW-0812">Transmembrane</keyword>
<name>A0A8D8MBW9_9HEMI</name>